<gene>
    <name evidence="2" type="ORF">LUCI_4436</name>
</gene>
<evidence type="ECO:0000256" key="1">
    <source>
        <dbReference type="SAM" id="MobiDB-lite"/>
    </source>
</evidence>
<feature type="region of interest" description="Disordered" evidence="1">
    <location>
        <begin position="21"/>
        <end position="45"/>
    </location>
</feature>
<feature type="compositionally biased region" description="Polar residues" evidence="1">
    <location>
        <begin position="23"/>
        <end position="38"/>
    </location>
</feature>
<evidence type="ECO:0000313" key="2">
    <source>
        <dbReference type="EMBL" id="VBB09150.1"/>
    </source>
</evidence>
<name>A0A498REA4_9FIRM</name>
<dbReference type="EMBL" id="UPPP01000105">
    <property type="protein sequence ID" value="VBB09150.1"/>
    <property type="molecule type" value="Genomic_DNA"/>
</dbReference>
<dbReference type="RefSeq" id="WP_122629959.1">
    <property type="nucleotide sequence ID" value="NZ_UPPP01000105.1"/>
</dbReference>
<protein>
    <submittedName>
        <fullName evidence="2">Uncharacterized protein</fullName>
    </submittedName>
</protein>
<organism evidence="2 3">
    <name type="scientific">Lucifera butyrica</name>
    <dbReference type="NCBI Taxonomy" id="1351585"/>
    <lineage>
        <taxon>Bacteria</taxon>
        <taxon>Bacillati</taxon>
        <taxon>Bacillota</taxon>
        <taxon>Negativicutes</taxon>
        <taxon>Veillonellales</taxon>
        <taxon>Veillonellaceae</taxon>
        <taxon>Lucifera</taxon>
    </lineage>
</organism>
<dbReference type="Proteomes" id="UP000277811">
    <property type="component" value="Unassembled WGS sequence"/>
</dbReference>
<accession>A0A498REA4</accession>
<keyword evidence="3" id="KW-1185">Reference proteome</keyword>
<sequence>MTITVINKELHYSYIQPVPNAAGGQTNLKKRGTANQMGNGLDTREKVEKPFSFYLNQKTQKG</sequence>
<reference evidence="2 3" key="1">
    <citation type="submission" date="2018-06" db="EMBL/GenBank/DDBJ databases">
        <authorList>
            <person name="Strepis N."/>
        </authorList>
    </citation>
    <scope>NUCLEOTIDE SEQUENCE [LARGE SCALE GENOMIC DNA]</scope>
    <source>
        <strain evidence="2">LUCI</strain>
    </source>
</reference>
<dbReference type="AlphaFoldDB" id="A0A498REA4"/>
<proteinExistence type="predicted"/>
<evidence type="ECO:0000313" key="3">
    <source>
        <dbReference type="Proteomes" id="UP000277811"/>
    </source>
</evidence>